<reference evidence="2" key="1">
    <citation type="submission" date="2022-11" db="UniProtKB">
        <authorList>
            <consortium name="WormBaseParasite"/>
        </authorList>
    </citation>
    <scope>IDENTIFICATION</scope>
</reference>
<evidence type="ECO:0000313" key="2">
    <source>
        <dbReference type="WBParaSite" id="PEQ_0000032901-mRNA-1"/>
    </source>
</evidence>
<accession>A0A914R250</accession>
<dbReference type="AlphaFoldDB" id="A0A914R250"/>
<dbReference type="Proteomes" id="UP000887564">
    <property type="component" value="Unplaced"/>
</dbReference>
<proteinExistence type="predicted"/>
<evidence type="ECO:0000313" key="1">
    <source>
        <dbReference type="Proteomes" id="UP000887564"/>
    </source>
</evidence>
<dbReference type="WBParaSite" id="PEQ_0000032901-mRNA-1">
    <property type="protein sequence ID" value="PEQ_0000032901-mRNA-1"/>
    <property type="gene ID" value="PEQ_0000032901"/>
</dbReference>
<protein>
    <submittedName>
        <fullName evidence="2">Uncharacterized protein</fullName>
    </submittedName>
</protein>
<sequence>MHGEVYRICFTWFVDCLETETKYSGVQKKIRAEAAEIIASNEIPIPLALLGDVMINNAVHEFAEDMTMAGHTVYLYSFEYNNEGNVGIFKYFYPFSGEHISGEEIRQWLLLRFSSGSFKRLCLRPLADLMERWLPNKNRTSPLHSNPSVIHYSHWDTGIGICKGDQMPNATHQVISRNGQVGEALIKEGTGFKHIQPYFFSSRYA</sequence>
<organism evidence="1 2">
    <name type="scientific">Parascaris equorum</name>
    <name type="common">Equine roundworm</name>
    <dbReference type="NCBI Taxonomy" id="6256"/>
    <lineage>
        <taxon>Eukaryota</taxon>
        <taxon>Metazoa</taxon>
        <taxon>Ecdysozoa</taxon>
        <taxon>Nematoda</taxon>
        <taxon>Chromadorea</taxon>
        <taxon>Rhabditida</taxon>
        <taxon>Spirurina</taxon>
        <taxon>Ascaridomorpha</taxon>
        <taxon>Ascaridoidea</taxon>
        <taxon>Ascarididae</taxon>
        <taxon>Parascaris</taxon>
    </lineage>
</organism>
<keyword evidence="1" id="KW-1185">Reference proteome</keyword>
<name>A0A914R250_PAREQ</name>